<dbReference type="GO" id="GO:0004386">
    <property type="term" value="F:helicase activity"/>
    <property type="evidence" value="ECO:0007669"/>
    <property type="project" value="UniProtKB-KW"/>
</dbReference>
<sequence length="817" mass="88171">MTRHYRRRACRATTVESVETLENVDLPVREVLPDLGKAMTGVGAAVLSAPPGTGKTTLVPPYLSKLVEGTVLVSQPRRMAARAAARRLAHLLGEPVGQTAGYSVRGDTKRSAKTRVEFVTSGVLLRRILSDPDMAGIGAVVLDEVHERHLDSDLSAALLLDIRDLTGLKIVAMSATLAARSWSDLLKAPVVEAFARTYPVDVLYRQGPNPLGIYGVERDFLRQVADETMQAANEDAGSVLVFLPGRKEIDTVANLLDHPNVKVLHGSVPAKEQDAILSGGDEQQIVLATSIAESSLTVPGVTRVVDSGLSREPRTDYRSGISRLVTVSESKAGAAQRAGRAGRLGPGQARILMGKTSWSRLPEHPEPEIRTADLTSFLLSALRWGEVEDLRLPDKPPVAAIESARKILEGLGAVDDEGITAFGEKISSIPAHPRTAAALLRLNDEIGTKVATEIIALLEEDQQIAGADLAVAWRDMIRRPTQSWKQSAKRLAGLVPHRHGEGLSADEAIGAVVAAAYPDRIAMLRGSTYLTAMGTGAVLPQGSPLTGSEWLAIADMTDTGRADAMIRSAIPIASDLAHEMGSSERIVHEVSNGRVKAWSVTSLGAIELSRRPATIDPAAARPIVIGALRDDIALLGCSENAISLRHRLGFLHHHLGEPWPDVSYPALVDRVEEWLGPELDRWSEGGKFQANATECLRRLLPWPEATELDKLAPERIESPAGGTAKITYGGEKPYVAMKLQECFGWEDSPLLAGGVRLQIHLLSPAGRPLAVTDDLGSFWRGAYSQVRAENRGRYPKHPWPEDPLTAVPTRQTKRKMP</sequence>
<keyword evidence="4" id="KW-0067">ATP-binding</keyword>
<keyword evidence="3 8" id="KW-0347">Helicase</keyword>
<keyword evidence="1" id="KW-0547">Nucleotide-binding</keyword>
<keyword evidence="9" id="KW-1185">Reference proteome</keyword>
<reference evidence="8 9" key="1">
    <citation type="submission" date="2018-12" db="EMBL/GenBank/DDBJ databases">
        <title>Complete genome sequence of Flaviflexus sp. H23T48.</title>
        <authorList>
            <person name="Bae J.-W."/>
            <person name="Lee J.-Y."/>
        </authorList>
    </citation>
    <scope>NUCLEOTIDE SEQUENCE [LARGE SCALE GENOMIC DNA]</scope>
    <source>
        <strain evidence="8 9">H23T48</strain>
    </source>
</reference>
<dbReference type="GO" id="GO:0005524">
    <property type="term" value="F:ATP binding"/>
    <property type="evidence" value="ECO:0007669"/>
    <property type="project" value="UniProtKB-KW"/>
</dbReference>
<dbReference type="SMART" id="SM00490">
    <property type="entry name" value="HELICc"/>
    <property type="match status" value="1"/>
</dbReference>
<dbReference type="GO" id="GO:0016787">
    <property type="term" value="F:hydrolase activity"/>
    <property type="evidence" value="ECO:0007669"/>
    <property type="project" value="UniProtKB-KW"/>
</dbReference>
<dbReference type="InterPro" id="IPR010225">
    <property type="entry name" value="HrpB"/>
</dbReference>
<name>A0A3Q9G2Q2_9ACTO</name>
<dbReference type="Proteomes" id="UP000280344">
    <property type="component" value="Chromosome"/>
</dbReference>
<dbReference type="InterPro" id="IPR013689">
    <property type="entry name" value="RNA_helicase_ATP-dep_HrpB_C"/>
</dbReference>
<dbReference type="InterPro" id="IPR011545">
    <property type="entry name" value="DEAD/DEAH_box_helicase_dom"/>
</dbReference>
<organism evidence="8 9">
    <name type="scientific">Flaviflexus ciconiae</name>
    <dbReference type="NCBI Taxonomy" id="2496867"/>
    <lineage>
        <taxon>Bacteria</taxon>
        <taxon>Bacillati</taxon>
        <taxon>Actinomycetota</taxon>
        <taxon>Actinomycetes</taxon>
        <taxon>Actinomycetales</taxon>
        <taxon>Actinomycetaceae</taxon>
        <taxon>Flaviflexus</taxon>
    </lineage>
</organism>
<dbReference type="EMBL" id="CP034593">
    <property type="protein sequence ID" value="AZQ77606.1"/>
    <property type="molecule type" value="Genomic_DNA"/>
</dbReference>
<dbReference type="InterPro" id="IPR049614">
    <property type="entry name" value="HrpB_DEXH"/>
</dbReference>
<feature type="domain" description="Helicase ATP-binding" evidence="6">
    <location>
        <begin position="46"/>
        <end position="185"/>
    </location>
</feature>
<dbReference type="SMART" id="SM00487">
    <property type="entry name" value="DEXDc"/>
    <property type="match status" value="1"/>
</dbReference>
<dbReference type="PANTHER" id="PTHR43519">
    <property type="entry name" value="ATP-DEPENDENT RNA HELICASE HRPB"/>
    <property type="match status" value="1"/>
</dbReference>
<dbReference type="Pfam" id="PF00270">
    <property type="entry name" value="DEAD"/>
    <property type="match status" value="1"/>
</dbReference>
<proteinExistence type="predicted"/>
<dbReference type="SUPFAM" id="SSF52540">
    <property type="entry name" value="P-loop containing nucleoside triphosphate hydrolases"/>
    <property type="match status" value="1"/>
</dbReference>
<gene>
    <name evidence="8" type="primary">hrpB</name>
    <name evidence="8" type="ORF">EJ997_09930</name>
</gene>
<dbReference type="Pfam" id="PF00271">
    <property type="entry name" value="Helicase_C"/>
    <property type="match status" value="1"/>
</dbReference>
<dbReference type="InterPro" id="IPR001650">
    <property type="entry name" value="Helicase_C-like"/>
</dbReference>
<evidence type="ECO:0000256" key="1">
    <source>
        <dbReference type="ARBA" id="ARBA00022741"/>
    </source>
</evidence>
<evidence type="ECO:0000256" key="4">
    <source>
        <dbReference type="ARBA" id="ARBA00022840"/>
    </source>
</evidence>
<evidence type="ECO:0000256" key="5">
    <source>
        <dbReference type="SAM" id="MobiDB-lite"/>
    </source>
</evidence>
<dbReference type="KEGG" id="flh:EJ997_09930"/>
<dbReference type="NCBIfam" id="TIGR01970">
    <property type="entry name" value="DEAH_box_HrpB"/>
    <property type="match status" value="1"/>
</dbReference>
<evidence type="ECO:0000256" key="2">
    <source>
        <dbReference type="ARBA" id="ARBA00022801"/>
    </source>
</evidence>
<feature type="domain" description="Helicase C-terminal" evidence="7">
    <location>
        <begin position="224"/>
        <end position="404"/>
    </location>
</feature>
<dbReference type="PROSITE" id="PS51194">
    <property type="entry name" value="HELICASE_CTER"/>
    <property type="match status" value="1"/>
</dbReference>
<dbReference type="InterPro" id="IPR027417">
    <property type="entry name" value="P-loop_NTPase"/>
</dbReference>
<evidence type="ECO:0000259" key="7">
    <source>
        <dbReference type="PROSITE" id="PS51194"/>
    </source>
</evidence>
<evidence type="ECO:0000313" key="9">
    <source>
        <dbReference type="Proteomes" id="UP000280344"/>
    </source>
</evidence>
<dbReference type="PROSITE" id="PS51192">
    <property type="entry name" value="HELICASE_ATP_BIND_1"/>
    <property type="match status" value="1"/>
</dbReference>
<dbReference type="PIRSF" id="PIRSF005496">
    <property type="entry name" value="ATP_hel_hrpB"/>
    <property type="match status" value="1"/>
</dbReference>
<feature type="region of interest" description="Disordered" evidence="5">
    <location>
        <begin position="792"/>
        <end position="817"/>
    </location>
</feature>
<evidence type="ECO:0000259" key="6">
    <source>
        <dbReference type="PROSITE" id="PS51192"/>
    </source>
</evidence>
<keyword evidence="2" id="KW-0378">Hydrolase</keyword>
<dbReference type="Pfam" id="PF08482">
    <property type="entry name" value="HrpB_C"/>
    <property type="match status" value="1"/>
</dbReference>
<dbReference type="Gene3D" id="3.40.50.300">
    <property type="entry name" value="P-loop containing nucleotide triphosphate hydrolases"/>
    <property type="match status" value="2"/>
</dbReference>
<dbReference type="CDD" id="cd17990">
    <property type="entry name" value="DEXHc_HrpB"/>
    <property type="match status" value="1"/>
</dbReference>
<evidence type="ECO:0000313" key="8">
    <source>
        <dbReference type="EMBL" id="AZQ77606.1"/>
    </source>
</evidence>
<dbReference type="Gene3D" id="1.20.120.1080">
    <property type="match status" value="1"/>
</dbReference>
<dbReference type="CDD" id="cd18791">
    <property type="entry name" value="SF2_C_RHA"/>
    <property type="match status" value="1"/>
</dbReference>
<dbReference type="OrthoDB" id="9805617at2"/>
<evidence type="ECO:0000256" key="3">
    <source>
        <dbReference type="ARBA" id="ARBA00022806"/>
    </source>
</evidence>
<protein>
    <submittedName>
        <fullName evidence="8">ATP-dependent helicase HrpB</fullName>
    </submittedName>
</protein>
<dbReference type="PROSITE" id="PS00690">
    <property type="entry name" value="DEAH_ATP_HELICASE"/>
    <property type="match status" value="1"/>
</dbReference>
<dbReference type="GO" id="GO:0003676">
    <property type="term" value="F:nucleic acid binding"/>
    <property type="evidence" value="ECO:0007669"/>
    <property type="project" value="InterPro"/>
</dbReference>
<dbReference type="InterPro" id="IPR014001">
    <property type="entry name" value="Helicase_ATP-bd"/>
</dbReference>
<dbReference type="SMART" id="SM00847">
    <property type="entry name" value="HA2"/>
    <property type="match status" value="1"/>
</dbReference>
<dbReference type="PANTHER" id="PTHR43519:SF1">
    <property type="entry name" value="ATP-DEPENDENT RNA HELICASE HRPB"/>
    <property type="match status" value="1"/>
</dbReference>
<dbReference type="InterPro" id="IPR002464">
    <property type="entry name" value="DNA/RNA_helicase_DEAH_CS"/>
</dbReference>
<dbReference type="InterPro" id="IPR007502">
    <property type="entry name" value="Helicase-assoc_dom"/>
</dbReference>
<accession>A0A3Q9G2Q2</accession>
<dbReference type="AlphaFoldDB" id="A0A3Q9G2Q2"/>